<name>A0A2T4ZA03_9BACL</name>
<evidence type="ECO:0000313" key="2">
    <source>
        <dbReference type="Proteomes" id="UP000241639"/>
    </source>
</evidence>
<dbReference type="EMBL" id="PZZP01000001">
    <property type="protein sequence ID" value="PTM58695.1"/>
    <property type="molecule type" value="Genomic_DNA"/>
</dbReference>
<dbReference type="AlphaFoldDB" id="A0A2T4ZA03"/>
<accession>A0A2T4ZA03</accession>
<dbReference type="Proteomes" id="UP000241639">
    <property type="component" value="Unassembled WGS sequence"/>
</dbReference>
<reference evidence="1 2" key="1">
    <citation type="submission" date="2018-04" db="EMBL/GenBank/DDBJ databases">
        <title>Genomic Encyclopedia of Archaeal and Bacterial Type Strains, Phase II (KMG-II): from individual species to whole genera.</title>
        <authorList>
            <person name="Goeker M."/>
        </authorList>
    </citation>
    <scope>NUCLEOTIDE SEQUENCE [LARGE SCALE GENOMIC DNA]</scope>
    <source>
        <strain evidence="1 2">DSM 45169</strain>
    </source>
</reference>
<protein>
    <submittedName>
        <fullName evidence="1">Uncharacterized protein</fullName>
    </submittedName>
</protein>
<comment type="caution">
    <text evidence="1">The sequence shown here is derived from an EMBL/GenBank/DDBJ whole genome shotgun (WGS) entry which is preliminary data.</text>
</comment>
<organism evidence="1 2">
    <name type="scientific">Desmospora activa DSM 45169</name>
    <dbReference type="NCBI Taxonomy" id="1121389"/>
    <lineage>
        <taxon>Bacteria</taxon>
        <taxon>Bacillati</taxon>
        <taxon>Bacillota</taxon>
        <taxon>Bacilli</taxon>
        <taxon>Bacillales</taxon>
        <taxon>Thermoactinomycetaceae</taxon>
        <taxon>Desmospora</taxon>
    </lineage>
</organism>
<dbReference type="RefSeq" id="WP_107725462.1">
    <property type="nucleotide sequence ID" value="NZ_PZZP01000001.1"/>
</dbReference>
<gene>
    <name evidence="1" type="ORF">C8J48_1283</name>
</gene>
<keyword evidence="2" id="KW-1185">Reference proteome</keyword>
<proteinExistence type="predicted"/>
<evidence type="ECO:0000313" key="1">
    <source>
        <dbReference type="EMBL" id="PTM58695.1"/>
    </source>
</evidence>
<sequence>MDQSIYTVGELTASILMRLTKEYLHLLNEIPTTKDDEPLILSFKKSPAPASGSFLADFIRQAHQYFCGREEEN</sequence>